<feature type="compositionally biased region" description="Basic and acidic residues" evidence="5">
    <location>
        <begin position="11"/>
        <end position="24"/>
    </location>
</feature>
<feature type="transmembrane region" description="Helical" evidence="6">
    <location>
        <begin position="244"/>
        <end position="265"/>
    </location>
</feature>
<dbReference type="OrthoDB" id="3900342at2759"/>
<feature type="compositionally biased region" description="Low complexity" evidence="5">
    <location>
        <begin position="1"/>
        <end position="10"/>
    </location>
</feature>
<evidence type="ECO:0000313" key="8">
    <source>
        <dbReference type="EMBL" id="CDR47482.1"/>
    </source>
</evidence>
<evidence type="ECO:0000259" key="7">
    <source>
        <dbReference type="Pfam" id="PF00324"/>
    </source>
</evidence>
<evidence type="ECO:0000256" key="3">
    <source>
        <dbReference type="ARBA" id="ARBA00022989"/>
    </source>
</evidence>
<feature type="domain" description="Amino acid permease/ SLC12A" evidence="7">
    <location>
        <begin position="217"/>
        <end position="729"/>
    </location>
</feature>
<dbReference type="PANTHER" id="PTHR43341">
    <property type="entry name" value="AMINO ACID PERMEASE"/>
    <property type="match status" value="1"/>
</dbReference>
<evidence type="ECO:0000256" key="4">
    <source>
        <dbReference type="ARBA" id="ARBA00023136"/>
    </source>
</evidence>
<evidence type="ECO:0000256" key="1">
    <source>
        <dbReference type="ARBA" id="ARBA00004141"/>
    </source>
</evidence>
<feature type="transmembrane region" description="Helical" evidence="6">
    <location>
        <begin position="580"/>
        <end position="611"/>
    </location>
</feature>
<keyword evidence="3 6" id="KW-1133">Transmembrane helix</keyword>
<dbReference type="InterPro" id="IPR050524">
    <property type="entry name" value="APC_YAT"/>
</dbReference>
<dbReference type="EMBL" id="LK052917">
    <property type="protein sequence ID" value="CDR47482.1"/>
    <property type="molecule type" value="Genomic_DNA"/>
</dbReference>
<dbReference type="PhylomeDB" id="A0A061BC11"/>
<feature type="transmembrane region" description="Helical" evidence="6">
    <location>
        <begin position="671"/>
        <end position="697"/>
    </location>
</feature>
<comment type="subcellular location">
    <subcellularLocation>
        <location evidence="1">Membrane</location>
        <topology evidence="1">Multi-pass membrane protein</topology>
    </subcellularLocation>
</comment>
<dbReference type="PANTHER" id="PTHR43341:SF46">
    <property type="entry name" value="SPS-SENSOR COMPONENT SSY1"/>
    <property type="match status" value="1"/>
</dbReference>
<reference evidence="8" key="1">
    <citation type="journal article" date="2014" name="Genome Announc.">
        <title>Genome sequence of the yeast Cyberlindnera fabianii (Hansenula fabianii).</title>
        <authorList>
            <person name="Freel K.C."/>
            <person name="Sarilar V."/>
            <person name="Neuveglise C."/>
            <person name="Devillers H."/>
            <person name="Friedrich A."/>
            <person name="Schacherer J."/>
        </authorList>
    </citation>
    <scope>NUCLEOTIDE SEQUENCE</scope>
    <source>
        <strain evidence="8">YJS4271</strain>
    </source>
</reference>
<dbReference type="Gene3D" id="1.20.1740.10">
    <property type="entry name" value="Amino acid/polyamine transporter I"/>
    <property type="match status" value="1"/>
</dbReference>
<gene>
    <name evidence="8" type="ORF">CYFA0S_32e00804g</name>
</gene>
<feature type="transmembrane region" description="Helical" evidence="6">
    <location>
        <begin position="631"/>
        <end position="650"/>
    </location>
</feature>
<organism evidence="8">
    <name type="scientific">Cyberlindnera fabianii</name>
    <name type="common">Yeast</name>
    <name type="synonym">Hansenula fabianii</name>
    <dbReference type="NCBI Taxonomy" id="36022"/>
    <lineage>
        <taxon>Eukaryota</taxon>
        <taxon>Fungi</taxon>
        <taxon>Dikarya</taxon>
        <taxon>Ascomycota</taxon>
        <taxon>Saccharomycotina</taxon>
        <taxon>Saccharomycetes</taxon>
        <taxon>Phaffomycetales</taxon>
        <taxon>Phaffomycetaceae</taxon>
        <taxon>Cyberlindnera</taxon>
    </lineage>
</organism>
<feature type="transmembrane region" description="Helical" evidence="6">
    <location>
        <begin position="297"/>
        <end position="319"/>
    </location>
</feature>
<feature type="transmembrane region" description="Helical" evidence="6">
    <location>
        <begin position="215"/>
        <end position="232"/>
    </location>
</feature>
<dbReference type="GO" id="GO:0016020">
    <property type="term" value="C:membrane"/>
    <property type="evidence" value="ECO:0007669"/>
    <property type="project" value="UniProtKB-SubCell"/>
</dbReference>
<dbReference type="InterPro" id="IPR004841">
    <property type="entry name" value="AA-permease/SLC12A_dom"/>
</dbReference>
<evidence type="ECO:0000256" key="6">
    <source>
        <dbReference type="SAM" id="Phobius"/>
    </source>
</evidence>
<dbReference type="VEuPathDB" id="FungiDB:BON22_5230"/>
<proteinExistence type="predicted"/>
<keyword evidence="2 6" id="KW-0812">Transmembrane</keyword>
<feature type="transmembrane region" description="Helical" evidence="6">
    <location>
        <begin position="703"/>
        <end position="722"/>
    </location>
</feature>
<feature type="transmembrane region" description="Helical" evidence="6">
    <location>
        <begin position="357"/>
        <end position="377"/>
    </location>
</feature>
<dbReference type="AlphaFoldDB" id="A0A061BC11"/>
<protein>
    <submittedName>
        <fullName evidence="8">CYFA0S32e00804g1_1</fullName>
    </submittedName>
</protein>
<sequence length="769" mass="85590">MSSGNSTSSSSRRDLFPRMEHPLREVPGSAVQDEDEADACSITSEMIRTKLESLEPRAYTEPTGDKFFYTRLFGREDELAVEEVDDFQQYDAMVHREAILKGKAKHVLADMQRNDIKVGMPLESQFSPGIELVNGTKRHKFPEIRRPSATRAKELHPKLLRETTRGSNITEVVDISSDNFIDLQEENTLWSEKPTNNYGSGGEKKYHLQRKLARPQIQMIALGGTLGVGLYLSSGKAFSISGPLGCFLGFLISGSIVLATMLSFAEMSTLIPTTSSISGLASRFVEDAFGFALGWCYWLSFTIAMPSEVCAASIMLSYYETFDLSEVTPGFVALFLVLILTINLFDVRVYGNIEYCISLIKVLLSVALIITMIVINVKEGYGFKFWDTKKSQGIFTYGPFRPTFDLSDVGSGALNGIGGATGRLLGVISSMLISSYAYTGSEIGFVASMECKNPRKALPSVTKRVFGRVVFLYLLSIFLVGLNFYAGDPRLLRYYAPERGLDTLDPALVSFFSFECSNASISDYSNGSQSPWIIAMQSSGMCLYSSVINAFFIMFGVTAGSSHLYVSSRTLYSMATQRKAFAIFATCSKAGVPYVSVLFSGAFGLLAFFSVNEHAFSVFQDFANISSATAMLMWSGMCLSFLRFFYGLKLRPDIISRDDPSYPYRSPLQPFLAIYGLCGSMLIVLLMGFVVFLKGYWDTKTFFVSYGALMLFVICYVGYKLVRSSKIHRLDQLDLDSGRREMDRIIWDEEKYYVSSVGEIFKKVISWLA</sequence>
<feature type="transmembrane region" description="Helical" evidence="6">
    <location>
        <begin position="331"/>
        <end position="351"/>
    </location>
</feature>
<evidence type="ECO:0000256" key="2">
    <source>
        <dbReference type="ARBA" id="ARBA00022692"/>
    </source>
</evidence>
<feature type="transmembrane region" description="Helical" evidence="6">
    <location>
        <begin position="465"/>
        <end position="486"/>
    </location>
</feature>
<accession>A0A061BC11</accession>
<keyword evidence="4 6" id="KW-0472">Membrane</keyword>
<dbReference type="GO" id="GO:0015171">
    <property type="term" value="F:amino acid transmembrane transporter activity"/>
    <property type="evidence" value="ECO:0007669"/>
    <property type="project" value="TreeGrafter"/>
</dbReference>
<dbReference type="Pfam" id="PF00324">
    <property type="entry name" value="AA_permease"/>
    <property type="match status" value="1"/>
</dbReference>
<name>A0A061BC11_CYBFA</name>
<feature type="transmembrane region" description="Helical" evidence="6">
    <location>
        <begin position="532"/>
        <end position="559"/>
    </location>
</feature>
<feature type="region of interest" description="Disordered" evidence="5">
    <location>
        <begin position="1"/>
        <end position="36"/>
    </location>
</feature>
<evidence type="ECO:0000256" key="5">
    <source>
        <dbReference type="SAM" id="MobiDB-lite"/>
    </source>
</evidence>